<evidence type="ECO:0000313" key="3">
    <source>
        <dbReference type="Proteomes" id="UP001595891"/>
    </source>
</evidence>
<dbReference type="EMBL" id="JBHSFN010000011">
    <property type="protein sequence ID" value="MFC4588334.1"/>
    <property type="molecule type" value="Genomic_DNA"/>
</dbReference>
<dbReference type="RefSeq" id="WP_262846814.1">
    <property type="nucleotide sequence ID" value="NZ_JANZYP010000052.1"/>
</dbReference>
<dbReference type="InterPro" id="IPR004360">
    <property type="entry name" value="Glyas_Fos-R_dOase_dom"/>
</dbReference>
<dbReference type="PANTHER" id="PTHR36437">
    <property type="entry name" value="GLYOXALASE/BLEOMYCIN RESISTANCE PROTEIN/DIOXYGENASE"/>
    <property type="match status" value="1"/>
</dbReference>
<gene>
    <name evidence="2" type="ORF">ACFO8L_19750</name>
</gene>
<comment type="caution">
    <text evidence="2">The sequence shown here is derived from an EMBL/GenBank/DDBJ whole genome shotgun (WGS) entry which is preliminary data.</text>
</comment>
<dbReference type="SUPFAM" id="SSF54593">
    <property type="entry name" value="Glyoxalase/Bleomycin resistance protein/Dihydroxybiphenyl dioxygenase"/>
    <property type="match status" value="1"/>
</dbReference>
<dbReference type="Proteomes" id="UP001595891">
    <property type="component" value="Unassembled WGS sequence"/>
</dbReference>
<name>A0ABV9EHM6_9ACTN</name>
<dbReference type="PANTHER" id="PTHR36437:SF2">
    <property type="entry name" value="GLYOXALASE_BLEOMYCIN RESISTANCE PROTEIN_DIOXYGENASE"/>
    <property type="match status" value="1"/>
</dbReference>
<dbReference type="PROSITE" id="PS51819">
    <property type="entry name" value="VOC"/>
    <property type="match status" value="1"/>
</dbReference>
<dbReference type="InterPro" id="IPR029068">
    <property type="entry name" value="Glyas_Bleomycin-R_OHBP_Dase"/>
</dbReference>
<evidence type="ECO:0000259" key="1">
    <source>
        <dbReference type="PROSITE" id="PS51819"/>
    </source>
</evidence>
<accession>A0ABV9EHM6</accession>
<dbReference type="InterPro" id="IPR037523">
    <property type="entry name" value="VOC_core"/>
</dbReference>
<evidence type="ECO:0000313" key="2">
    <source>
        <dbReference type="EMBL" id="MFC4588334.1"/>
    </source>
</evidence>
<sequence length="146" mass="16319">MFNAITHSQIFVLDQDEALDFYVGKLGLEVGADVDMGFMRWLTVNVPGQPDRQVLLEKPGGPSMSEETARQVRELVTKGATGGTLIFSTDDCRKTYETLLARGVEFTEEPTDRPYGIDCGLRDPFGNNLRFTQPKAWQAEDFQPKA</sequence>
<dbReference type="Gene3D" id="3.10.180.10">
    <property type="entry name" value="2,3-Dihydroxybiphenyl 1,2-Dioxygenase, domain 1"/>
    <property type="match status" value="1"/>
</dbReference>
<reference evidence="3" key="1">
    <citation type="journal article" date="2019" name="Int. J. Syst. Evol. Microbiol.">
        <title>The Global Catalogue of Microorganisms (GCM) 10K type strain sequencing project: providing services to taxonomists for standard genome sequencing and annotation.</title>
        <authorList>
            <consortium name="The Broad Institute Genomics Platform"/>
            <consortium name="The Broad Institute Genome Sequencing Center for Infectious Disease"/>
            <person name="Wu L."/>
            <person name="Ma J."/>
        </authorList>
    </citation>
    <scope>NUCLEOTIDE SEQUENCE [LARGE SCALE GENOMIC DNA]</scope>
    <source>
        <strain evidence="3">CCUG 49560</strain>
    </source>
</reference>
<dbReference type="Pfam" id="PF00903">
    <property type="entry name" value="Glyoxalase"/>
    <property type="match status" value="1"/>
</dbReference>
<organism evidence="2 3">
    <name type="scientific">Sphaerisporangium corydalis</name>
    <dbReference type="NCBI Taxonomy" id="1441875"/>
    <lineage>
        <taxon>Bacteria</taxon>
        <taxon>Bacillati</taxon>
        <taxon>Actinomycetota</taxon>
        <taxon>Actinomycetes</taxon>
        <taxon>Streptosporangiales</taxon>
        <taxon>Streptosporangiaceae</taxon>
        <taxon>Sphaerisporangium</taxon>
    </lineage>
</organism>
<keyword evidence="3" id="KW-1185">Reference proteome</keyword>
<proteinExistence type="predicted"/>
<feature type="domain" description="VOC" evidence="1">
    <location>
        <begin position="4"/>
        <end position="134"/>
    </location>
</feature>
<dbReference type="CDD" id="cd07263">
    <property type="entry name" value="VOC_like"/>
    <property type="match status" value="1"/>
</dbReference>
<protein>
    <submittedName>
        <fullName evidence="2">VOC family protein</fullName>
    </submittedName>
</protein>